<keyword evidence="2" id="KW-1185">Reference proteome</keyword>
<accession>A0A5B7CJ23</accession>
<gene>
    <name evidence="1" type="ORF">E2C01_002182</name>
</gene>
<dbReference type="EMBL" id="VSRR010000075">
    <property type="protein sequence ID" value="MPC09567.1"/>
    <property type="molecule type" value="Genomic_DNA"/>
</dbReference>
<organism evidence="1 2">
    <name type="scientific">Portunus trituberculatus</name>
    <name type="common">Swimming crab</name>
    <name type="synonym">Neptunus trituberculatus</name>
    <dbReference type="NCBI Taxonomy" id="210409"/>
    <lineage>
        <taxon>Eukaryota</taxon>
        <taxon>Metazoa</taxon>
        <taxon>Ecdysozoa</taxon>
        <taxon>Arthropoda</taxon>
        <taxon>Crustacea</taxon>
        <taxon>Multicrustacea</taxon>
        <taxon>Malacostraca</taxon>
        <taxon>Eumalacostraca</taxon>
        <taxon>Eucarida</taxon>
        <taxon>Decapoda</taxon>
        <taxon>Pleocyemata</taxon>
        <taxon>Brachyura</taxon>
        <taxon>Eubrachyura</taxon>
        <taxon>Portunoidea</taxon>
        <taxon>Portunidae</taxon>
        <taxon>Portuninae</taxon>
        <taxon>Portunus</taxon>
    </lineage>
</organism>
<comment type="caution">
    <text evidence="1">The sequence shown here is derived from an EMBL/GenBank/DDBJ whole genome shotgun (WGS) entry which is preliminary data.</text>
</comment>
<name>A0A5B7CJ23_PORTR</name>
<reference evidence="1 2" key="1">
    <citation type="submission" date="2019-05" db="EMBL/GenBank/DDBJ databases">
        <title>Another draft genome of Portunus trituberculatus and its Hox gene families provides insights of decapod evolution.</title>
        <authorList>
            <person name="Jeong J.-H."/>
            <person name="Song I."/>
            <person name="Kim S."/>
            <person name="Choi T."/>
            <person name="Kim D."/>
            <person name="Ryu S."/>
            <person name="Kim W."/>
        </authorList>
    </citation>
    <scope>NUCLEOTIDE SEQUENCE [LARGE SCALE GENOMIC DNA]</scope>
    <source>
        <tissue evidence="1">Muscle</tissue>
    </source>
</reference>
<sequence length="116" mass="12866">MDIFAFSFAGSFFQHALPVNLSPGETTSRRPKPLRGGRPSVRHFLRLSVFLSAYPPVQSHDGWPARSLQRINVYTQRNVIPTAEKSAECGAEALGILHKGGPARSLHPLTLLRRIH</sequence>
<evidence type="ECO:0000313" key="2">
    <source>
        <dbReference type="Proteomes" id="UP000324222"/>
    </source>
</evidence>
<evidence type="ECO:0000313" key="1">
    <source>
        <dbReference type="EMBL" id="MPC09567.1"/>
    </source>
</evidence>
<dbReference type="AlphaFoldDB" id="A0A5B7CJ23"/>
<proteinExistence type="predicted"/>
<dbReference type="Proteomes" id="UP000324222">
    <property type="component" value="Unassembled WGS sequence"/>
</dbReference>
<protein>
    <submittedName>
        <fullName evidence="1">Uncharacterized protein</fullName>
    </submittedName>
</protein>